<dbReference type="PROSITE" id="PS51184">
    <property type="entry name" value="JMJC"/>
    <property type="match status" value="1"/>
</dbReference>
<sequence length="947" mass="105720">MLLSTHLTDHLKAYLTLLLDAEDLLSLSLVSPTWYIFCNEEPLWMIQVLRKHHGNFTYHLPSWKHLYFCPRPSAAMSRPPARPSIALPTNAFTSDFLYRRYCRCHMDISSFTPPSVDTRIPRVSMTTLTPTLFFGQYARRPVILTDAISSWPSFTPGSPQQWTIESLVARFGDVVCRVTHNLDVQPPIRMPLADFAAYAAAQHDETPLYVFDQHFGTTMPPLLDDYAIPSVFNEDLLAVLPPEVRPDFRWLVVGPARSGASWHVDPAKTSAWNALLVGRKRWAMYPPGRCPPGVTLLDEDTASPGTSSLDWFLHVYPTLSDDDRPLEIVQEAGDVISVPSGWWHVVLNLEFSIAVTQNVVDSHNLTDFVQDLIVDGSVDRVHQLHALVAPKHPLVGHLLALHCMPLDEGYLHESAMVEHAFSDVMTWQPRIRTIFHKHHNLTTAIQSHLTHHPWTTPIHPLTSRVNPTFSIHDHLVIKWFSPLNRLWGECHEAHVLTVDFPKSGREEVPTTTITTQTTTATTSSTLLGRLLEAAFDMEQLVYSLLSAAKTKPLTPKMVASGYLHPRPTDDKWTWPYVVTTFDPELASLGQAVKTHGGLTRASWSALVQWMGCDWFPMFHGLQVPSRPGVLGTDISSLQWYIEYLQRLRDGCFTVHSQQNVMPARLVRQLDSYLPLHASSLVTSDTPVVLLHQDLTDENILGYMTASSPSTTSPLMTALACLPPLDRAALEGYCQAHGITTVAELVAVEPWADCTGASDASRWVVFRQAQVANALATSFVLQPDVSKEDDNGDDDNGDNGDDDNDRIEYDGGVTWTPRMVIDFADTKTGDPLWDVIPVLFSMLHGDVALCRELLHTPYWAAYVAASQATTTRLCRRLMQLTLLHPSQSVAALFHHFPHAKTLATWDDIAQFVFGPMVADLEEAQRARKCTRGDALSTGMAALSVVTVP</sequence>
<gene>
    <name evidence="3" type="ORF">H257_01628</name>
</gene>
<dbReference type="OrthoDB" id="424465at2759"/>
<feature type="compositionally biased region" description="Acidic residues" evidence="1">
    <location>
        <begin position="789"/>
        <end position="804"/>
    </location>
</feature>
<dbReference type="STRING" id="112090.W4H497"/>
<proteinExistence type="predicted"/>
<dbReference type="SUPFAM" id="SSF81383">
    <property type="entry name" value="F-box domain"/>
    <property type="match status" value="1"/>
</dbReference>
<dbReference type="SUPFAM" id="SSF51197">
    <property type="entry name" value="Clavaminate synthase-like"/>
    <property type="match status" value="1"/>
</dbReference>
<dbReference type="RefSeq" id="XP_009823230.1">
    <property type="nucleotide sequence ID" value="XM_009824928.1"/>
</dbReference>
<dbReference type="PANTHER" id="PTHR12480">
    <property type="entry name" value="ARGININE DEMETHYLASE AND LYSYL-HYDROXYLASE JMJD"/>
    <property type="match status" value="1"/>
</dbReference>
<dbReference type="AlphaFoldDB" id="W4H497"/>
<dbReference type="Pfam" id="PF13621">
    <property type="entry name" value="Cupin_8"/>
    <property type="match status" value="1"/>
</dbReference>
<dbReference type="PANTHER" id="PTHR12480:SF35">
    <property type="entry name" value="TRANSCRIPTION FACTOR JUMONJI, JMJC DOMAIN-CONTAINING PROTEIN"/>
    <property type="match status" value="1"/>
</dbReference>
<dbReference type="InterPro" id="IPR003347">
    <property type="entry name" value="JmjC_dom"/>
</dbReference>
<dbReference type="SMART" id="SM00558">
    <property type="entry name" value="JmjC"/>
    <property type="match status" value="1"/>
</dbReference>
<dbReference type="GeneID" id="20803624"/>
<evidence type="ECO:0000256" key="1">
    <source>
        <dbReference type="SAM" id="MobiDB-lite"/>
    </source>
</evidence>
<feature type="domain" description="JmjC" evidence="2">
    <location>
        <begin position="217"/>
        <end position="376"/>
    </location>
</feature>
<organism evidence="3">
    <name type="scientific">Aphanomyces astaci</name>
    <name type="common">Crayfish plague agent</name>
    <dbReference type="NCBI Taxonomy" id="112090"/>
    <lineage>
        <taxon>Eukaryota</taxon>
        <taxon>Sar</taxon>
        <taxon>Stramenopiles</taxon>
        <taxon>Oomycota</taxon>
        <taxon>Saprolegniomycetes</taxon>
        <taxon>Saprolegniales</taxon>
        <taxon>Verrucalvaceae</taxon>
        <taxon>Aphanomyces</taxon>
    </lineage>
</organism>
<protein>
    <recommendedName>
        <fullName evidence="2">JmjC domain-containing protein</fullName>
    </recommendedName>
</protein>
<feature type="region of interest" description="Disordered" evidence="1">
    <location>
        <begin position="783"/>
        <end position="807"/>
    </location>
</feature>
<reference evidence="3" key="1">
    <citation type="submission" date="2013-12" db="EMBL/GenBank/DDBJ databases">
        <title>The Genome Sequence of Aphanomyces astaci APO3.</title>
        <authorList>
            <consortium name="The Broad Institute Genomics Platform"/>
            <person name="Russ C."/>
            <person name="Tyler B."/>
            <person name="van West P."/>
            <person name="Dieguez-Uribeondo J."/>
            <person name="Young S.K."/>
            <person name="Zeng Q."/>
            <person name="Gargeya S."/>
            <person name="Fitzgerald M."/>
            <person name="Abouelleil A."/>
            <person name="Alvarado L."/>
            <person name="Chapman S.B."/>
            <person name="Gainer-Dewar J."/>
            <person name="Goldberg J."/>
            <person name="Griggs A."/>
            <person name="Gujja S."/>
            <person name="Hansen M."/>
            <person name="Howarth C."/>
            <person name="Imamovic A."/>
            <person name="Ireland A."/>
            <person name="Larimer J."/>
            <person name="McCowan C."/>
            <person name="Murphy C."/>
            <person name="Pearson M."/>
            <person name="Poon T.W."/>
            <person name="Priest M."/>
            <person name="Roberts A."/>
            <person name="Saif S."/>
            <person name="Shea T."/>
            <person name="Sykes S."/>
            <person name="Wortman J."/>
            <person name="Nusbaum C."/>
            <person name="Birren B."/>
        </authorList>
    </citation>
    <scope>NUCLEOTIDE SEQUENCE [LARGE SCALE GENOMIC DNA]</scope>
    <source>
        <strain evidence="3">APO3</strain>
    </source>
</reference>
<dbReference type="InterPro" id="IPR041667">
    <property type="entry name" value="Cupin_8"/>
</dbReference>
<evidence type="ECO:0000313" key="3">
    <source>
        <dbReference type="EMBL" id="ETV86431.1"/>
    </source>
</evidence>
<name>W4H497_APHAT</name>
<dbReference type="VEuPathDB" id="FungiDB:H257_01628"/>
<dbReference type="InterPro" id="IPR036047">
    <property type="entry name" value="F-box-like_dom_sf"/>
</dbReference>
<dbReference type="InterPro" id="IPR050910">
    <property type="entry name" value="JMJD6_ArgDemeth/LysHydrox"/>
</dbReference>
<dbReference type="GO" id="GO:0005737">
    <property type="term" value="C:cytoplasm"/>
    <property type="evidence" value="ECO:0007669"/>
    <property type="project" value="TreeGrafter"/>
</dbReference>
<evidence type="ECO:0000259" key="2">
    <source>
        <dbReference type="PROSITE" id="PS51184"/>
    </source>
</evidence>
<dbReference type="EMBL" id="KI913116">
    <property type="protein sequence ID" value="ETV86431.1"/>
    <property type="molecule type" value="Genomic_DNA"/>
</dbReference>
<dbReference type="Gene3D" id="2.60.120.650">
    <property type="entry name" value="Cupin"/>
    <property type="match status" value="1"/>
</dbReference>
<accession>W4H497</accession>